<dbReference type="InParanoid" id="W3WUC2"/>
<name>W3WUC2_PESFW</name>
<feature type="compositionally biased region" description="Low complexity" evidence="1">
    <location>
        <begin position="56"/>
        <end position="67"/>
    </location>
</feature>
<evidence type="ECO:0000313" key="3">
    <source>
        <dbReference type="Proteomes" id="UP000030651"/>
    </source>
</evidence>
<organism evidence="2 3">
    <name type="scientific">Pestalotiopsis fici (strain W106-1 / CGMCC3.15140)</name>
    <dbReference type="NCBI Taxonomy" id="1229662"/>
    <lineage>
        <taxon>Eukaryota</taxon>
        <taxon>Fungi</taxon>
        <taxon>Dikarya</taxon>
        <taxon>Ascomycota</taxon>
        <taxon>Pezizomycotina</taxon>
        <taxon>Sordariomycetes</taxon>
        <taxon>Xylariomycetidae</taxon>
        <taxon>Amphisphaeriales</taxon>
        <taxon>Sporocadaceae</taxon>
        <taxon>Pestalotiopsis</taxon>
    </lineage>
</organism>
<proteinExistence type="predicted"/>
<feature type="compositionally biased region" description="Polar residues" evidence="1">
    <location>
        <begin position="43"/>
        <end position="55"/>
    </location>
</feature>
<keyword evidence="3" id="KW-1185">Reference proteome</keyword>
<protein>
    <submittedName>
        <fullName evidence="2">Uncharacterized protein</fullName>
    </submittedName>
</protein>
<dbReference type="EMBL" id="KI912116">
    <property type="protein sequence ID" value="ETS77483.1"/>
    <property type="molecule type" value="Genomic_DNA"/>
</dbReference>
<evidence type="ECO:0000256" key="1">
    <source>
        <dbReference type="SAM" id="MobiDB-lite"/>
    </source>
</evidence>
<dbReference type="AlphaFoldDB" id="W3WUC2"/>
<dbReference type="HOGENOM" id="CLU_2688598_0_0_1"/>
<feature type="region of interest" description="Disordered" evidence="1">
    <location>
        <begin position="43"/>
        <end position="74"/>
    </location>
</feature>
<evidence type="ECO:0000313" key="2">
    <source>
        <dbReference type="EMBL" id="ETS77483.1"/>
    </source>
</evidence>
<reference evidence="3" key="1">
    <citation type="journal article" date="2015" name="BMC Genomics">
        <title>Genomic and transcriptomic analysis of the endophytic fungus Pestalotiopsis fici reveals its lifestyle and high potential for synthesis of natural products.</title>
        <authorList>
            <person name="Wang X."/>
            <person name="Zhang X."/>
            <person name="Liu L."/>
            <person name="Xiang M."/>
            <person name="Wang W."/>
            <person name="Sun X."/>
            <person name="Che Y."/>
            <person name="Guo L."/>
            <person name="Liu G."/>
            <person name="Guo L."/>
            <person name="Wang C."/>
            <person name="Yin W.B."/>
            <person name="Stadler M."/>
            <person name="Zhang X."/>
            <person name="Liu X."/>
        </authorList>
    </citation>
    <scope>NUCLEOTIDE SEQUENCE [LARGE SCALE GENOMIC DNA]</scope>
    <source>
        <strain evidence="3">W106-1 / CGMCC3.15140</strain>
    </source>
</reference>
<dbReference type="Proteomes" id="UP000030651">
    <property type="component" value="Unassembled WGS sequence"/>
</dbReference>
<sequence>MPGQQGFTSISSNNRPGQTPSVMLESYLASELTVTERLAMGVTSFSSGNNTSNRDTTSGQVSSSSQTGQGGGQN</sequence>
<accession>W3WUC2</accession>
<feature type="compositionally biased region" description="Polar residues" evidence="1">
    <location>
        <begin position="1"/>
        <end position="21"/>
    </location>
</feature>
<dbReference type="RefSeq" id="XP_007838129.1">
    <property type="nucleotide sequence ID" value="XM_007839938.1"/>
</dbReference>
<dbReference type="KEGG" id="pfy:PFICI_11357"/>
<gene>
    <name evidence="2" type="ORF">PFICI_11357</name>
</gene>
<feature type="region of interest" description="Disordered" evidence="1">
    <location>
        <begin position="1"/>
        <end position="22"/>
    </location>
</feature>
<dbReference type="GeneID" id="19276370"/>